<keyword evidence="7" id="KW-1185">Reference proteome</keyword>
<keyword evidence="2 3" id="KW-0520">NAD</keyword>
<keyword evidence="3" id="KW-0963">Cytoplasm</keyword>
<evidence type="ECO:0000256" key="1">
    <source>
        <dbReference type="ARBA" id="ARBA00022679"/>
    </source>
</evidence>
<dbReference type="Proteomes" id="UP001168167">
    <property type="component" value="Unassembled WGS sequence"/>
</dbReference>
<feature type="binding site" evidence="3">
    <location>
        <begin position="174"/>
        <end position="176"/>
    </location>
    <ligand>
        <name>NAD(+)</name>
        <dbReference type="ChEBI" id="CHEBI:57540"/>
    </ligand>
</feature>
<comment type="caution">
    <text evidence="6">The sequence shown here is derived from an EMBL/GenBank/DDBJ whole genome shotgun (WGS) entry which is preliminary data.</text>
</comment>
<sequence length="227" mass="25148">MNRNTVVLTGAGISAESGLRTFSASDGLWEECHIEDIATPEGFVRGPNLVHQFYNDRRRKLTEVKPNAAHTALAEFEARCKGNFLLVTQNIDDLHERAGSRQLVHMHGELLKMFCLHCDSHFEITDDLNVTSICLNCQRSSGLRPDIVWFGEMPYHMARIESALAECALFVSIGTSGNVYPAAGFVQLARRAGAECVELNLERSAGSDYFDHAHYGSATIVVPEFFA</sequence>
<feature type="binding site" evidence="3">
    <location>
        <begin position="200"/>
        <end position="202"/>
    </location>
    <ligand>
        <name>NAD(+)</name>
        <dbReference type="ChEBI" id="CHEBI:57540"/>
    </ligand>
</feature>
<dbReference type="InterPro" id="IPR003000">
    <property type="entry name" value="Sirtuin"/>
</dbReference>
<evidence type="ECO:0000259" key="5">
    <source>
        <dbReference type="PROSITE" id="PS50305"/>
    </source>
</evidence>
<comment type="cofactor">
    <cofactor evidence="3">
        <name>Zn(2+)</name>
        <dbReference type="ChEBI" id="CHEBI:29105"/>
    </cofactor>
    <text evidence="3">Binds 1 zinc ion per subunit.</text>
</comment>
<keyword evidence="1" id="KW-0808">Transferase</keyword>
<keyword evidence="3 4" id="KW-0479">Metal-binding</keyword>
<comment type="function">
    <text evidence="3">NAD-dependent lysine deacetylase and desuccinylase that specifically removes acetyl and succinyl groups on target proteins. Modulates the activities of several proteins which are inactive in their acylated form.</text>
</comment>
<comment type="catalytic activity">
    <reaction evidence="3">
        <text>N(6)-acetyl-L-lysyl-[protein] + NAD(+) + H2O = 2''-O-acetyl-ADP-D-ribose + nicotinamide + L-lysyl-[protein]</text>
        <dbReference type="Rhea" id="RHEA:43636"/>
        <dbReference type="Rhea" id="RHEA-COMP:9752"/>
        <dbReference type="Rhea" id="RHEA-COMP:10731"/>
        <dbReference type="ChEBI" id="CHEBI:15377"/>
        <dbReference type="ChEBI" id="CHEBI:17154"/>
        <dbReference type="ChEBI" id="CHEBI:29969"/>
        <dbReference type="ChEBI" id="CHEBI:57540"/>
        <dbReference type="ChEBI" id="CHEBI:61930"/>
        <dbReference type="ChEBI" id="CHEBI:83767"/>
        <dbReference type="EC" id="2.3.1.286"/>
    </reaction>
</comment>
<dbReference type="InterPro" id="IPR026590">
    <property type="entry name" value="Ssirtuin_cat_dom"/>
</dbReference>
<feature type="binding site" evidence="3 4">
    <location>
        <position position="137"/>
    </location>
    <ligand>
        <name>Zn(2+)</name>
        <dbReference type="ChEBI" id="CHEBI:29105"/>
    </ligand>
</feature>
<dbReference type="SUPFAM" id="SSF52467">
    <property type="entry name" value="DHS-like NAD/FAD-binding domain"/>
    <property type="match status" value="1"/>
</dbReference>
<feature type="binding site" evidence="3">
    <location>
        <begin position="89"/>
        <end position="92"/>
    </location>
    <ligand>
        <name>NAD(+)</name>
        <dbReference type="ChEBI" id="CHEBI:57540"/>
    </ligand>
</feature>
<dbReference type="InterPro" id="IPR050134">
    <property type="entry name" value="NAD-dep_sirtuin_deacylases"/>
</dbReference>
<dbReference type="InterPro" id="IPR026591">
    <property type="entry name" value="Sirtuin_cat_small_dom_sf"/>
</dbReference>
<feature type="binding site" evidence="3">
    <location>
        <begin position="10"/>
        <end position="29"/>
    </location>
    <ligand>
        <name>NAD(+)</name>
        <dbReference type="ChEBI" id="CHEBI:57540"/>
    </ligand>
</feature>
<dbReference type="HAMAP" id="MF_01121">
    <property type="entry name" value="Sirtuin_ClassIII"/>
    <property type="match status" value="1"/>
</dbReference>
<comment type="similarity">
    <text evidence="3">Belongs to the sirtuin family. Class III subfamily.</text>
</comment>
<feature type="domain" description="Deacetylase sirtuin-type" evidence="5">
    <location>
        <begin position="1"/>
        <end position="227"/>
    </location>
</feature>
<dbReference type="CDD" id="cd01412">
    <property type="entry name" value="SIRT5_Af1_CobB"/>
    <property type="match status" value="1"/>
</dbReference>
<dbReference type="Pfam" id="PF02146">
    <property type="entry name" value="SIR2"/>
    <property type="match status" value="1"/>
</dbReference>
<dbReference type="PANTHER" id="PTHR11085:SF4">
    <property type="entry name" value="NAD-DEPENDENT PROTEIN DEACYLASE"/>
    <property type="match status" value="1"/>
</dbReference>
<keyword evidence="3 4" id="KW-0862">Zinc</keyword>
<dbReference type="PROSITE" id="PS50305">
    <property type="entry name" value="SIRTUIN"/>
    <property type="match status" value="1"/>
</dbReference>
<feature type="binding site" evidence="3">
    <location>
        <position position="218"/>
    </location>
    <ligand>
        <name>NAD(+)</name>
        <dbReference type="ChEBI" id="CHEBI:57540"/>
    </ligand>
</feature>
<dbReference type="Gene3D" id="3.40.50.1220">
    <property type="entry name" value="TPP-binding domain"/>
    <property type="match status" value="1"/>
</dbReference>
<dbReference type="InterPro" id="IPR029035">
    <property type="entry name" value="DHS-like_NAD/FAD-binding_dom"/>
</dbReference>
<comment type="domain">
    <text evidence="3">2 residues (Tyr-54 and Arg-57) present in a large hydrophobic pocket are probably involved in substrate specificity. They are important for desuccinylation activity, but dispensable for deacetylation activity.</text>
</comment>
<organism evidence="6 7">
    <name type="scientific">Candidatus Doriopsillibacter californiensis</name>
    <dbReference type="NCBI Taxonomy" id="2970740"/>
    <lineage>
        <taxon>Bacteria</taxon>
        <taxon>Pseudomonadati</taxon>
        <taxon>Pseudomonadota</taxon>
        <taxon>Gammaproteobacteria</taxon>
        <taxon>Candidatus Tethybacterales</taxon>
        <taxon>Candidatus Persebacteraceae</taxon>
        <taxon>Candidatus Doriopsillibacter</taxon>
    </lineage>
</organism>
<accession>A0ABT7QNE1</accession>
<evidence type="ECO:0000256" key="3">
    <source>
        <dbReference type="HAMAP-Rule" id="MF_01121"/>
    </source>
</evidence>
<feature type="binding site" evidence="3 4">
    <location>
        <position position="134"/>
    </location>
    <ligand>
        <name>Zn(2+)</name>
        <dbReference type="ChEBI" id="CHEBI:29105"/>
    </ligand>
</feature>
<dbReference type="EMBL" id="JANQAO010000005">
    <property type="protein sequence ID" value="MDM5148209.1"/>
    <property type="molecule type" value="Genomic_DNA"/>
</dbReference>
<feature type="active site" description="Proton acceptor" evidence="3 4">
    <location>
        <position position="107"/>
    </location>
</feature>
<evidence type="ECO:0000313" key="6">
    <source>
        <dbReference type="EMBL" id="MDM5148209.1"/>
    </source>
</evidence>
<dbReference type="PANTHER" id="PTHR11085">
    <property type="entry name" value="NAD-DEPENDENT PROTEIN DEACYLASE SIRTUIN-5, MITOCHONDRIAL-RELATED"/>
    <property type="match status" value="1"/>
</dbReference>
<proteinExistence type="inferred from homology"/>
<feature type="binding site" evidence="3">
    <location>
        <position position="54"/>
    </location>
    <ligand>
        <name>substrate</name>
    </ligand>
</feature>
<dbReference type="Gene3D" id="3.30.1600.10">
    <property type="entry name" value="SIR2/SIRT2 'Small Domain"/>
    <property type="match status" value="1"/>
</dbReference>
<feature type="binding site" evidence="3 4">
    <location>
        <position position="115"/>
    </location>
    <ligand>
        <name>Zn(2+)</name>
        <dbReference type="ChEBI" id="CHEBI:29105"/>
    </ligand>
</feature>
<feature type="binding site" evidence="3 4">
    <location>
        <position position="118"/>
    </location>
    <ligand>
        <name>Zn(2+)</name>
        <dbReference type="ChEBI" id="CHEBI:29105"/>
    </ligand>
</feature>
<dbReference type="EC" id="2.3.1.286" evidence="3"/>
<reference evidence="6" key="1">
    <citation type="submission" date="2022-08" db="EMBL/GenBank/DDBJ databases">
        <authorList>
            <person name="Dzunkova M."/>
            <person name="La Clair J."/>
            <person name="Tyml T."/>
            <person name="Doud D."/>
            <person name="Schulz F."/>
            <person name="Piquer S."/>
            <person name="Porcel Sanchis D."/>
            <person name="Osborn A."/>
            <person name="Robinson D."/>
            <person name="Louie K.B."/>
            <person name="Bowen B.P."/>
            <person name="Bowers R."/>
            <person name="Lee J."/>
            <person name="Arnau Llombart V."/>
            <person name="Diaz Villanueva W."/>
            <person name="Gosliner T."/>
            <person name="Northen T."/>
            <person name="Cheng J.-F."/>
            <person name="Burkart M.D."/>
            <person name="Woyke T."/>
        </authorList>
    </citation>
    <scope>NUCLEOTIDE SEQUENCE</scope>
    <source>
        <strain evidence="6">Df01</strain>
    </source>
</reference>
<comment type="subcellular location">
    <subcellularLocation>
        <location evidence="3">Cytoplasm</location>
    </subcellularLocation>
</comment>
<name>A0ABT7QNE1_9GAMM</name>
<comment type="catalytic activity">
    <reaction evidence="3">
        <text>N(6)-succinyl-L-lysyl-[protein] + NAD(+) + H2O = 2''-O-succinyl-ADP-D-ribose + nicotinamide + L-lysyl-[protein]</text>
        <dbReference type="Rhea" id="RHEA:47668"/>
        <dbReference type="Rhea" id="RHEA-COMP:9752"/>
        <dbReference type="Rhea" id="RHEA-COMP:11877"/>
        <dbReference type="ChEBI" id="CHEBI:15377"/>
        <dbReference type="ChEBI" id="CHEBI:17154"/>
        <dbReference type="ChEBI" id="CHEBI:29969"/>
        <dbReference type="ChEBI" id="CHEBI:57540"/>
        <dbReference type="ChEBI" id="CHEBI:87830"/>
        <dbReference type="ChEBI" id="CHEBI:87832"/>
    </reaction>
</comment>
<protein>
    <recommendedName>
        <fullName evidence="3">NAD-dependent protein deacylase</fullName>
        <ecNumber evidence="3">2.3.1.286</ecNumber>
    </recommendedName>
    <alternativeName>
        <fullName evidence="3">Regulatory protein SIR2 homolog</fullName>
    </alternativeName>
</protein>
<evidence type="ECO:0000256" key="4">
    <source>
        <dbReference type="PROSITE-ProRule" id="PRU00236"/>
    </source>
</evidence>
<evidence type="ECO:0000313" key="7">
    <source>
        <dbReference type="Proteomes" id="UP001168167"/>
    </source>
</evidence>
<evidence type="ECO:0000256" key="2">
    <source>
        <dbReference type="ARBA" id="ARBA00023027"/>
    </source>
</evidence>
<feature type="binding site" evidence="3">
    <location>
        <position position="57"/>
    </location>
    <ligand>
        <name>substrate</name>
    </ligand>
</feature>
<gene>
    <name evidence="3" type="primary">cobB</name>
    <name evidence="6" type="ORF">NQX30_07545</name>
</gene>
<dbReference type="InterPro" id="IPR027546">
    <property type="entry name" value="Sirtuin_class_III"/>
</dbReference>
<reference evidence="6" key="2">
    <citation type="journal article" date="2023" name="Microbiome">
        <title>Synthase-selected sorting approach identifies a beta-lactone synthase in a nudibranch symbiotic bacterium.</title>
        <authorList>
            <person name="Dzunkova M."/>
            <person name="La Clair J.J."/>
            <person name="Tyml T."/>
            <person name="Doud D."/>
            <person name="Schulz F."/>
            <person name="Piquer-Esteban S."/>
            <person name="Porcel Sanchis D."/>
            <person name="Osborn A."/>
            <person name="Robinson D."/>
            <person name="Louie K.B."/>
            <person name="Bowen B.P."/>
            <person name="Bowers R.M."/>
            <person name="Lee J."/>
            <person name="Arnau V."/>
            <person name="Diaz-Villanueva W."/>
            <person name="Stepanauskas R."/>
            <person name="Gosliner T."/>
            <person name="Date S.V."/>
            <person name="Northen T.R."/>
            <person name="Cheng J.F."/>
            <person name="Burkart M.D."/>
            <person name="Woyke T."/>
        </authorList>
    </citation>
    <scope>NUCLEOTIDE SEQUENCE</scope>
    <source>
        <strain evidence="6">Df01</strain>
    </source>
</reference>